<protein>
    <recommendedName>
        <fullName evidence="1">DUF6916 domain-containing protein</fullName>
    </recommendedName>
</protein>
<gene>
    <name evidence="2" type="ORF">CA13_33590</name>
</gene>
<name>A0A5C5Z3N0_9BACT</name>
<dbReference type="AlphaFoldDB" id="A0A5C5Z3N0"/>
<feature type="domain" description="DUF6916" evidence="1">
    <location>
        <begin position="12"/>
        <end position="99"/>
    </location>
</feature>
<organism evidence="2 3">
    <name type="scientific">Novipirellula herctigrandis</name>
    <dbReference type="NCBI Taxonomy" id="2527986"/>
    <lineage>
        <taxon>Bacteria</taxon>
        <taxon>Pseudomonadati</taxon>
        <taxon>Planctomycetota</taxon>
        <taxon>Planctomycetia</taxon>
        <taxon>Pirellulales</taxon>
        <taxon>Pirellulaceae</taxon>
        <taxon>Novipirellula</taxon>
    </lineage>
</organism>
<evidence type="ECO:0000313" key="3">
    <source>
        <dbReference type="Proteomes" id="UP000315010"/>
    </source>
</evidence>
<keyword evidence="3" id="KW-1185">Reference proteome</keyword>
<reference evidence="2 3" key="1">
    <citation type="submission" date="2019-02" db="EMBL/GenBank/DDBJ databases">
        <title>Deep-cultivation of Planctomycetes and their phenomic and genomic characterization uncovers novel biology.</title>
        <authorList>
            <person name="Wiegand S."/>
            <person name="Jogler M."/>
            <person name="Boedeker C."/>
            <person name="Pinto D."/>
            <person name="Vollmers J."/>
            <person name="Rivas-Marin E."/>
            <person name="Kohn T."/>
            <person name="Peeters S.H."/>
            <person name="Heuer A."/>
            <person name="Rast P."/>
            <person name="Oberbeckmann S."/>
            <person name="Bunk B."/>
            <person name="Jeske O."/>
            <person name="Meyerdierks A."/>
            <person name="Storesund J.E."/>
            <person name="Kallscheuer N."/>
            <person name="Luecker S."/>
            <person name="Lage O.M."/>
            <person name="Pohl T."/>
            <person name="Merkel B.J."/>
            <person name="Hornburger P."/>
            <person name="Mueller R.-W."/>
            <person name="Bruemmer F."/>
            <person name="Labrenz M."/>
            <person name="Spormann A.M."/>
            <person name="Op Den Camp H."/>
            <person name="Overmann J."/>
            <person name="Amann R."/>
            <person name="Jetten M.S.M."/>
            <person name="Mascher T."/>
            <person name="Medema M.H."/>
            <person name="Devos D.P."/>
            <person name="Kaster A.-K."/>
            <person name="Ovreas L."/>
            <person name="Rohde M."/>
            <person name="Galperin M.Y."/>
            <person name="Jogler C."/>
        </authorList>
    </citation>
    <scope>NUCLEOTIDE SEQUENCE [LARGE SCALE GENOMIC DNA]</scope>
    <source>
        <strain evidence="2 3">CA13</strain>
    </source>
</reference>
<dbReference type="EMBL" id="SJPJ01000001">
    <property type="protein sequence ID" value="TWT81904.1"/>
    <property type="molecule type" value="Genomic_DNA"/>
</dbReference>
<accession>A0A5C5Z3N0</accession>
<comment type="caution">
    <text evidence="2">The sequence shown here is derived from an EMBL/GenBank/DDBJ whole genome shotgun (WGS) entry which is preliminary data.</text>
</comment>
<dbReference type="RefSeq" id="WP_146398084.1">
    <property type="nucleotide sequence ID" value="NZ_SJPJ01000001.1"/>
</dbReference>
<evidence type="ECO:0000259" key="1">
    <source>
        <dbReference type="Pfam" id="PF21880"/>
    </source>
</evidence>
<dbReference type="InterPro" id="IPR054209">
    <property type="entry name" value="DUF6916"/>
</dbReference>
<proteinExistence type="predicted"/>
<dbReference type="Pfam" id="PF21880">
    <property type="entry name" value="DUF6916"/>
    <property type="match status" value="1"/>
</dbReference>
<dbReference type="Proteomes" id="UP000315010">
    <property type="component" value="Unassembled WGS sequence"/>
</dbReference>
<evidence type="ECO:0000313" key="2">
    <source>
        <dbReference type="EMBL" id="TWT81904.1"/>
    </source>
</evidence>
<sequence>MALAFEKLSAVRYETFLPLVGDVFLVNGGWQLKLVEVLRYPNASTALGSSKGPLRAPFSLLFEATDAFSLGTGIHCVEHHQLGELPLSINPVQVQTDGLKSTCVPSHYESIFA</sequence>